<accession>A0A1M5XSZ4</accession>
<dbReference type="STRING" id="1121316.SAMN02745207_03913"/>
<dbReference type="OrthoDB" id="1704934at2"/>
<reference evidence="2 3" key="1">
    <citation type="submission" date="2016-11" db="EMBL/GenBank/DDBJ databases">
        <authorList>
            <person name="Jaros S."/>
            <person name="Januszkiewicz K."/>
            <person name="Wedrychowicz H."/>
        </authorList>
    </citation>
    <scope>NUCLEOTIDE SEQUENCE [LARGE SCALE GENOMIC DNA]</scope>
    <source>
        <strain evidence="2 3">DSM 8605</strain>
    </source>
</reference>
<organism evidence="2 3">
    <name type="scientific">Clostridium grantii DSM 8605</name>
    <dbReference type="NCBI Taxonomy" id="1121316"/>
    <lineage>
        <taxon>Bacteria</taxon>
        <taxon>Bacillati</taxon>
        <taxon>Bacillota</taxon>
        <taxon>Clostridia</taxon>
        <taxon>Eubacteriales</taxon>
        <taxon>Clostridiaceae</taxon>
        <taxon>Clostridium</taxon>
    </lineage>
</organism>
<dbReference type="EMBL" id="FQXM01000036">
    <property type="protein sequence ID" value="SHI02927.1"/>
    <property type="molecule type" value="Genomic_DNA"/>
</dbReference>
<gene>
    <name evidence="2" type="ORF">SAMN02745207_03913</name>
</gene>
<dbReference type="GO" id="GO:0016787">
    <property type="term" value="F:hydrolase activity"/>
    <property type="evidence" value="ECO:0007669"/>
    <property type="project" value="InterPro"/>
</dbReference>
<evidence type="ECO:0000259" key="1">
    <source>
        <dbReference type="Pfam" id="PF01738"/>
    </source>
</evidence>
<dbReference type="Proteomes" id="UP000184447">
    <property type="component" value="Unassembled WGS sequence"/>
</dbReference>
<feature type="domain" description="Dienelactone hydrolase" evidence="1">
    <location>
        <begin position="51"/>
        <end position="173"/>
    </location>
</feature>
<dbReference type="AlphaFoldDB" id="A0A1M5XSZ4"/>
<protein>
    <recommendedName>
        <fullName evidence="1">Dienelactone hydrolase domain-containing protein</fullName>
    </recommendedName>
</protein>
<dbReference type="InterPro" id="IPR029058">
    <property type="entry name" value="AB_hydrolase_fold"/>
</dbReference>
<evidence type="ECO:0000313" key="2">
    <source>
        <dbReference type="EMBL" id="SHI02927.1"/>
    </source>
</evidence>
<evidence type="ECO:0000313" key="3">
    <source>
        <dbReference type="Proteomes" id="UP000184447"/>
    </source>
</evidence>
<dbReference type="InterPro" id="IPR002925">
    <property type="entry name" value="Dienelactn_hydro"/>
</dbReference>
<dbReference type="RefSeq" id="WP_073340731.1">
    <property type="nucleotide sequence ID" value="NZ_FQXM01000036.1"/>
</dbReference>
<dbReference type="SUPFAM" id="SSF53474">
    <property type="entry name" value="alpha/beta-Hydrolases"/>
    <property type="match status" value="1"/>
</dbReference>
<dbReference type="Gene3D" id="3.40.50.1820">
    <property type="entry name" value="alpha/beta hydrolase"/>
    <property type="match status" value="1"/>
</dbReference>
<dbReference type="Pfam" id="PF01738">
    <property type="entry name" value="DLH"/>
    <property type="match status" value="1"/>
</dbReference>
<name>A0A1M5XSZ4_9CLOT</name>
<proteinExistence type="predicted"/>
<sequence length="331" mass="38366">MKINFEYKKAKIDFVDGYIFKGKLYRCGYTRFPTAYGNPAKGCEEVQLYDFRPKEEVKASVIILPGLGSRNIRFLLWMGTHLATVGVNSTVVILPGNYTRVENNSVSGRSFLWPDITTMFQFWENAVVDVCSTIDFLQQRKVWKENNCLVGYCLGGMLASMVTSLDKRINETIFMTTGGHMPKIIHKSSSTKFIRKLFEEGYETKYYLNDKKRLYDIYNKQIDIVRNMSLLQLTSSNMIHPLFKIDPIAYAHLLDKNKITFIDAIFDETLPLISRTALYSEVKGAKKYIIPTTHVSWLPFERFLAQYILLKVNINDKKANKIVIKNQKYRF</sequence>
<keyword evidence="3" id="KW-1185">Reference proteome</keyword>